<reference evidence="2" key="2">
    <citation type="submission" date="2020-03" db="EMBL/GenBank/DDBJ databases">
        <title>Flavobacteriaceae bacterium strain TP-CH-4, a member of the family Flavobacteriaceae isolated from a deep-sea seamount.</title>
        <authorList>
            <person name="Zhang D.-C."/>
        </authorList>
    </citation>
    <scope>NUCLEOTIDE SEQUENCE</scope>
    <source>
        <strain evidence="2">TP-CH-4</strain>
    </source>
</reference>
<dbReference type="AlphaFoldDB" id="A0A967AS28"/>
<dbReference type="InterPro" id="IPR013216">
    <property type="entry name" value="Methyltransf_11"/>
</dbReference>
<dbReference type="GO" id="GO:0032259">
    <property type="term" value="P:methylation"/>
    <property type="evidence" value="ECO:0007669"/>
    <property type="project" value="UniProtKB-KW"/>
</dbReference>
<organism evidence="2 3">
    <name type="scientific">Pelagihabitans pacificus</name>
    <dbReference type="NCBI Taxonomy" id="2696054"/>
    <lineage>
        <taxon>Bacteria</taxon>
        <taxon>Pseudomonadati</taxon>
        <taxon>Bacteroidota</taxon>
        <taxon>Flavobacteriia</taxon>
        <taxon>Flavobacteriales</taxon>
        <taxon>Flavobacteriaceae</taxon>
        <taxon>Pelagihabitans</taxon>
    </lineage>
</organism>
<dbReference type="CDD" id="cd02440">
    <property type="entry name" value="AdoMet_MTases"/>
    <property type="match status" value="1"/>
</dbReference>
<evidence type="ECO:0000259" key="1">
    <source>
        <dbReference type="Pfam" id="PF08241"/>
    </source>
</evidence>
<dbReference type="RefSeq" id="WP_152573530.1">
    <property type="nucleotide sequence ID" value="NZ_VIKU02000001.1"/>
</dbReference>
<accession>A0A967AS28</accession>
<keyword evidence="3" id="KW-1185">Reference proteome</keyword>
<evidence type="ECO:0000313" key="3">
    <source>
        <dbReference type="Proteomes" id="UP000707206"/>
    </source>
</evidence>
<keyword evidence="2" id="KW-0489">Methyltransferase</keyword>
<dbReference type="SUPFAM" id="SSF53335">
    <property type="entry name" value="S-adenosyl-L-methionine-dependent methyltransferases"/>
    <property type="match status" value="1"/>
</dbReference>
<dbReference type="Pfam" id="PF08241">
    <property type="entry name" value="Methyltransf_11"/>
    <property type="match status" value="1"/>
</dbReference>
<keyword evidence="2" id="KW-0808">Transferase</keyword>
<dbReference type="InterPro" id="IPR029063">
    <property type="entry name" value="SAM-dependent_MTases_sf"/>
</dbReference>
<dbReference type="PANTHER" id="PTHR43861:SF6">
    <property type="entry name" value="METHYLTRANSFERASE TYPE 11"/>
    <property type="match status" value="1"/>
</dbReference>
<gene>
    <name evidence="2" type="ORF">FK220_006995</name>
</gene>
<dbReference type="Gene3D" id="3.40.50.150">
    <property type="entry name" value="Vaccinia Virus protein VP39"/>
    <property type="match status" value="1"/>
</dbReference>
<dbReference type="GO" id="GO:0008757">
    <property type="term" value="F:S-adenosylmethionine-dependent methyltransferase activity"/>
    <property type="evidence" value="ECO:0007669"/>
    <property type="project" value="InterPro"/>
</dbReference>
<proteinExistence type="predicted"/>
<name>A0A967AS28_9FLAO</name>
<dbReference type="PANTHER" id="PTHR43861">
    <property type="entry name" value="TRANS-ACONITATE 2-METHYLTRANSFERASE-RELATED"/>
    <property type="match status" value="1"/>
</dbReference>
<comment type="caution">
    <text evidence="2">The sequence shown here is derived from an EMBL/GenBank/DDBJ whole genome shotgun (WGS) entry which is preliminary data.</text>
</comment>
<reference evidence="2" key="1">
    <citation type="submission" date="2019-07" db="EMBL/GenBank/DDBJ databases">
        <authorList>
            <person name="De-Chao Zhang Q."/>
        </authorList>
    </citation>
    <scope>NUCLEOTIDE SEQUENCE</scope>
    <source>
        <strain evidence="2">TP-CH-4</strain>
    </source>
</reference>
<sequence>MKVKELAFNEEYGIYLNPGKVIDYSDGAKSEQYTFDSLKNAKDTSIFSMELFERIRDWSSEYHLTTFRANILRPLKIKKEHKVLEIGAGCGAITRYLGETGATITAVEGSLSRARCIAERCRDLENVTVVCSNVEDVEFEEKFDIITLIGVFEYTAKYSNRDNPFYTALKSYASLLKPDGSLVIAIENKLGLKYFSGYNEDHFAEAYFGLESRYGEKDITTFGHDEIEGMLKKSGFESTEFLYPFPDYKLPKVVITDSGLKNDDFNAADLIRFTKDRHYNPRPKANLLNEYLVWDSLAENGLIKDLSNSFLIVASKSTNQELLGQSLLAEYYTCNRFEPHNTRASFHILGEDKIRVRKSRLGNEPVAVGSGLSQHIQNESDYIIGANLHHIITGALFKRRFSEFEGYMVDWVNYLKSETLVHDSGAASLVRPEFFDALPFNIIVDENGKFNLFDQEWTTEEPFDITFLVVRYLAMHKRNKGLYRGYSSSYSGFVNRVLLKCGLQEISKSKLKKYEAQDKVIRNKVNRPGGLAPLQIKKSLVFLLLHKLKEIKKYLLYGVFAQR</sequence>
<dbReference type="EMBL" id="VIKU02000001">
    <property type="protein sequence ID" value="NHF59079.1"/>
    <property type="molecule type" value="Genomic_DNA"/>
</dbReference>
<protein>
    <submittedName>
        <fullName evidence="2">Class I SAM-dependent methyltransferase</fullName>
    </submittedName>
</protein>
<dbReference type="Proteomes" id="UP000707206">
    <property type="component" value="Unassembled WGS sequence"/>
</dbReference>
<evidence type="ECO:0000313" key="2">
    <source>
        <dbReference type="EMBL" id="NHF59079.1"/>
    </source>
</evidence>
<feature type="domain" description="Methyltransferase type 11" evidence="1">
    <location>
        <begin position="84"/>
        <end position="184"/>
    </location>
</feature>